<gene>
    <name evidence="2" type="ORF">OQI_36780</name>
</gene>
<feature type="region of interest" description="Disordered" evidence="1">
    <location>
        <begin position="203"/>
        <end position="275"/>
    </location>
</feature>
<dbReference type="EMBL" id="MRYD01000422">
    <property type="protein sequence ID" value="OSZ55749.1"/>
    <property type="molecule type" value="Genomic_DNA"/>
</dbReference>
<accession>A0ABX3Y7H5</accession>
<feature type="non-terminal residue" evidence="2">
    <location>
        <position position="275"/>
    </location>
</feature>
<feature type="compositionally biased region" description="Basic residues" evidence="1">
    <location>
        <begin position="254"/>
        <end position="265"/>
    </location>
</feature>
<dbReference type="RefSeq" id="WP_086173452.1">
    <property type="nucleotide sequence ID" value="NZ_MRYD01000422.1"/>
</dbReference>
<dbReference type="Pfam" id="PF19934">
    <property type="entry name" value="DUF6397"/>
    <property type="match status" value="1"/>
</dbReference>
<organism evidence="2 3">
    <name type="scientific">Streptomyces pharetrae CZA14</name>
    <dbReference type="NCBI Taxonomy" id="1144883"/>
    <lineage>
        <taxon>Bacteria</taxon>
        <taxon>Bacillati</taxon>
        <taxon>Actinomycetota</taxon>
        <taxon>Actinomycetes</taxon>
        <taxon>Kitasatosporales</taxon>
        <taxon>Streptomycetaceae</taxon>
        <taxon>Streptomyces</taxon>
    </lineage>
</organism>
<reference evidence="2 3" key="1">
    <citation type="submission" date="2016-12" db="EMBL/GenBank/DDBJ databases">
        <title>Genome Mining:The Detection of Biosynthetic Gene Clusters to Aid in the Expression of Curamycin A produced by Streptomyces sp. strain CZA14.</title>
        <authorList>
            <person name="Durrell K.A."/>
            <person name="Kirby B.M."/>
            <person name="Khan W."/>
            <person name="Mthethwa T."/>
            <person name="Le Roes-Hill M."/>
        </authorList>
    </citation>
    <scope>NUCLEOTIDE SEQUENCE [LARGE SCALE GENOMIC DNA]</scope>
    <source>
        <strain evidence="2 3">CZA14</strain>
    </source>
</reference>
<dbReference type="InterPro" id="IPR045652">
    <property type="entry name" value="DUF6397"/>
</dbReference>
<sequence>MSADTITARDRLTWAPSRAARELGLKRGEFDLAVHLGRVRTVPDDGGGGRRVPRDEVDRLRAAEGFPEVLRDRLRTVGTREAAAVMGVTPTRFTRLARLGLVVPVRFWVNRYRAVVWLYLADEVRQFATDEKNATLLKGRAPEVLRGQLATGLDLRPRNWRARHLGFLLRHADDPWEKAGALAALLDPVRIAELVDDPYERAHLNRFRPDPPGQGAPGSPAAQLAERITTADDPDEIGRLRSDLTRALEEARAHRPAPRPARRPAPRQVPRPASP</sequence>
<dbReference type="Proteomes" id="UP000194266">
    <property type="component" value="Unassembled WGS sequence"/>
</dbReference>
<proteinExistence type="predicted"/>
<evidence type="ECO:0000313" key="2">
    <source>
        <dbReference type="EMBL" id="OSZ55749.1"/>
    </source>
</evidence>
<keyword evidence="3" id="KW-1185">Reference proteome</keyword>
<feature type="compositionally biased region" description="Basic and acidic residues" evidence="1">
    <location>
        <begin position="236"/>
        <end position="253"/>
    </location>
</feature>
<comment type="caution">
    <text evidence="2">The sequence shown here is derived from an EMBL/GenBank/DDBJ whole genome shotgun (WGS) entry which is preliminary data.</text>
</comment>
<protein>
    <recommendedName>
        <fullName evidence="4">DNA-binding protein</fullName>
    </recommendedName>
</protein>
<evidence type="ECO:0008006" key="4">
    <source>
        <dbReference type="Google" id="ProtNLM"/>
    </source>
</evidence>
<evidence type="ECO:0000256" key="1">
    <source>
        <dbReference type="SAM" id="MobiDB-lite"/>
    </source>
</evidence>
<name>A0ABX3Y7H5_9ACTN</name>
<evidence type="ECO:0000313" key="3">
    <source>
        <dbReference type="Proteomes" id="UP000194266"/>
    </source>
</evidence>